<dbReference type="PANTHER" id="PTHR23089">
    <property type="entry name" value="HISTIDINE TRIAD HIT PROTEIN"/>
    <property type="match status" value="1"/>
</dbReference>
<evidence type="ECO:0000313" key="6">
    <source>
        <dbReference type="Proteomes" id="UP000006764"/>
    </source>
</evidence>
<feature type="short sequence motif" description="Histidine triad motif" evidence="2 3">
    <location>
        <begin position="96"/>
        <end position="100"/>
    </location>
</feature>
<evidence type="ECO:0000256" key="3">
    <source>
        <dbReference type="PROSITE-ProRule" id="PRU00464"/>
    </source>
</evidence>
<feature type="active site" description="Tele-AMP-histidine intermediate" evidence="1">
    <location>
        <position position="98"/>
    </location>
</feature>
<dbReference type="FunFam" id="3.30.428.10:FF:000005">
    <property type="entry name" value="Histidine triad nucleotide-binding protein 1"/>
    <property type="match status" value="1"/>
</dbReference>
<dbReference type="SUPFAM" id="SSF54197">
    <property type="entry name" value="HIT-like"/>
    <property type="match status" value="1"/>
</dbReference>
<evidence type="ECO:0000313" key="5">
    <source>
        <dbReference type="EMBL" id="AJD49471.1"/>
    </source>
</evidence>
<evidence type="ECO:0000256" key="1">
    <source>
        <dbReference type="PIRSR" id="PIRSR601310-1"/>
    </source>
</evidence>
<dbReference type="Proteomes" id="UP000006764">
    <property type="component" value="Chromosome"/>
</dbReference>
<protein>
    <submittedName>
        <fullName evidence="5">HIT family protein</fullName>
    </submittedName>
</protein>
<dbReference type="HOGENOM" id="CLU_056776_8_1_6"/>
<dbReference type="Pfam" id="PF01230">
    <property type="entry name" value="HIT"/>
    <property type="match status" value="1"/>
</dbReference>
<evidence type="ECO:0000259" key="4">
    <source>
        <dbReference type="PROSITE" id="PS51084"/>
    </source>
</evidence>
<dbReference type="PROSITE" id="PS51084">
    <property type="entry name" value="HIT_2"/>
    <property type="match status" value="1"/>
</dbReference>
<dbReference type="KEGG" id="apac:S7S_15295"/>
<gene>
    <name evidence="5" type="ORF">S7S_15295</name>
</gene>
<dbReference type="STRING" id="391936.S7S_15295"/>
<sequence length="112" mass="12159">MADTIFSKIISREIPANILFEDDQALAFADVNPQAPTHFLVIPKKPIPKLSDATREDQALLGHLLLVANNVAAEQGLTDFRLNVNNGAGASQTVFHLHIHVLGGRPFSWPPG</sequence>
<accession>A0A0B4XQN1</accession>
<evidence type="ECO:0000256" key="2">
    <source>
        <dbReference type="PIRSR" id="PIRSR601310-3"/>
    </source>
</evidence>
<reference evidence="5 6" key="1">
    <citation type="journal article" date="2012" name="J. Bacteriol.">
        <title>Genome sequence of an alkane-degrading bacterium, Alcanivorax pacificus type strain W11-5, isolated from deep sea sediment.</title>
        <authorList>
            <person name="Lai Q."/>
            <person name="Shao Z."/>
        </authorList>
    </citation>
    <scope>NUCLEOTIDE SEQUENCE [LARGE SCALE GENOMIC DNA]</scope>
    <source>
        <strain evidence="5 6">W11-5</strain>
    </source>
</reference>
<proteinExistence type="predicted"/>
<organism evidence="5 6">
    <name type="scientific">Isoalcanivorax pacificus W11-5</name>
    <dbReference type="NCBI Taxonomy" id="391936"/>
    <lineage>
        <taxon>Bacteria</taxon>
        <taxon>Pseudomonadati</taxon>
        <taxon>Pseudomonadota</taxon>
        <taxon>Gammaproteobacteria</taxon>
        <taxon>Oceanospirillales</taxon>
        <taxon>Alcanivoracaceae</taxon>
        <taxon>Isoalcanivorax</taxon>
    </lineage>
</organism>
<dbReference type="RefSeq" id="WP_008733553.1">
    <property type="nucleotide sequence ID" value="NZ_CP004387.1"/>
</dbReference>
<dbReference type="InterPro" id="IPR001310">
    <property type="entry name" value="Histidine_triad_HIT"/>
</dbReference>
<keyword evidence="6" id="KW-1185">Reference proteome</keyword>
<dbReference type="AlphaFoldDB" id="A0A0B4XQN1"/>
<dbReference type="GO" id="GO:0003824">
    <property type="term" value="F:catalytic activity"/>
    <property type="evidence" value="ECO:0007669"/>
    <property type="project" value="InterPro"/>
</dbReference>
<dbReference type="OrthoDB" id="9784774at2"/>
<dbReference type="InterPro" id="IPR036265">
    <property type="entry name" value="HIT-like_sf"/>
</dbReference>
<dbReference type="PRINTS" id="PR00332">
    <property type="entry name" value="HISTRIAD"/>
</dbReference>
<name>A0A0B4XQN1_9GAMM</name>
<feature type="domain" description="HIT" evidence="4">
    <location>
        <begin position="5"/>
        <end position="112"/>
    </location>
</feature>
<dbReference type="EMBL" id="CP004387">
    <property type="protein sequence ID" value="AJD49471.1"/>
    <property type="molecule type" value="Genomic_DNA"/>
</dbReference>
<dbReference type="InterPro" id="IPR019808">
    <property type="entry name" value="Histidine_triad_CS"/>
</dbReference>
<dbReference type="InterPro" id="IPR011146">
    <property type="entry name" value="HIT-like"/>
</dbReference>
<dbReference type="Gene3D" id="3.30.428.10">
    <property type="entry name" value="HIT-like"/>
    <property type="match status" value="1"/>
</dbReference>
<dbReference type="CDD" id="cd01276">
    <property type="entry name" value="PKCI_related"/>
    <property type="match status" value="1"/>
</dbReference>
<dbReference type="PROSITE" id="PS00892">
    <property type="entry name" value="HIT_1"/>
    <property type="match status" value="1"/>
</dbReference>